<keyword evidence="2" id="KW-1185">Reference proteome</keyword>
<organism evidence="1 2">
    <name type="scientific">Fontibacillus phaseoli</name>
    <dbReference type="NCBI Taxonomy" id="1416533"/>
    <lineage>
        <taxon>Bacteria</taxon>
        <taxon>Bacillati</taxon>
        <taxon>Bacillota</taxon>
        <taxon>Bacilli</taxon>
        <taxon>Bacillales</taxon>
        <taxon>Paenibacillaceae</taxon>
        <taxon>Fontibacillus</taxon>
    </lineage>
</organism>
<dbReference type="Proteomes" id="UP000253090">
    <property type="component" value="Unassembled WGS sequence"/>
</dbReference>
<dbReference type="AlphaFoldDB" id="A0A369BMS2"/>
<proteinExistence type="predicted"/>
<sequence>MTTEITRDLAEDLAICEAAISGPWHLMPSVHSEYQYEVCRSDFLDTIVASAITEDDARFIAEAREGWPHAIRRAVEAESALSAEEDRRCRFEAMADEWAYENEMIRSHVEKLRLVYERGESDEALAVAVGEFLREVGE</sequence>
<reference evidence="1 2" key="1">
    <citation type="submission" date="2018-07" db="EMBL/GenBank/DDBJ databases">
        <title>Genomic Encyclopedia of Type Strains, Phase III (KMG-III): the genomes of soil and plant-associated and newly described type strains.</title>
        <authorList>
            <person name="Whitman W."/>
        </authorList>
    </citation>
    <scope>NUCLEOTIDE SEQUENCE [LARGE SCALE GENOMIC DNA]</scope>
    <source>
        <strain evidence="1 2">CECT 8333</strain>
    </source>
</reference>
<name>A0A369BMS2_9BACL</name>
<protein>
    <submittedName>
        <fullName evidence="1">Uncharacterized protein</fullName>
    </submittedName>
</protein>
<comment type="caution">
    <text evidence="1">The sequence shown here is derived from an EMBL/GenBank/DDBJ whole genome shotgun (WGS) entry which is preliminary data.</text>
</comment>
<dbReference type="RefSeq" id="WP_114494837.1">
    <property type="nucleotide sequence ID" value="NZ_QPJW01000001.1"/>
</dbReference>
<dbReference type="EMBL" id="QPJW01000001">
    <property type="protein sequence ID" value="RCX22890.1"/>
    <property type="molecule type" value="Genomic_DNA"/>
</dbReference>
<gene>
    <name evidence="1" type="ORF">DFP94_101479</name>
</gene>
<accession>A0A369BMS2</accession>
<dbReference type="OrthoDB" id="2666155at2"/>
<evidence type="ECO:0000313" key="2">
    <source>
        <dbReference type="Proteomes" id="UP000253090"/>
    </source>
</evidence>
<evidence type="ECO:0000313" key="1">
    <source>
        <dbReference type="EMBL" id="RCX22890.1"/>
    </source>
</evidence>